<organism evidence="2 3">
    <name type="scientific">Vigna unguiculata</name>
    <name type="common">Cowpea</name>
    <dbReference type="NCBI Taxonomy" id="3917"/>
    <lineage>
        <taxon>Eukaryota</taxon>
        <taxon>Viridiplantae</taxon>
        <taxon>Streptophyta</taxon>
        <taxon>Embryophyta</taxon>
        <taxon>Tracheophyta</taxon>
        <taxon>Spermatophyta</taxon>
        <taxon>Magnoliopsida</taxon>
        <taxon>eudicotyledons</taxon>
        <taxon>Gunneridae</taxon>
        <taxon>Pentapetalae</taxon>
        <taxon>rosids</taxon>
        <taxon>fabids</taxon>
        <taxon>Fabales</taxon>
        <taxon>Fabaceae</taxon>
        <taxon>Papilionoideae</taxon>
        <taxon>50 kb inversion clade</taxon>
        <taxon>NPAAA clade</taxon>
        <taxon>indigoferoid/millettioid clade</taxon>
        <taxon>Phaseoleae</taxon>
        <taxon>Vigna</taxon>
    </lineage>
</organism>
<gene>
    <name evidence="2" type="ORF">DEO72_LG11g1763</name>
</gene>
<feature type="region of interest" description="Disordered" evidence="1">
    <location>
        <begin position="50"/>
        <end position="69"/>
    </location>
</feature>
<dbReference type="EMBL" id="CP039355">
    <property type="protein sequence ID" value="QCE14758.1"/>
    <property type="molecule type" value="Genomic_DNA"/>
</dbReference>
<sequence length="111" mass="12554">MFTCLSSIFLSDETELHAWLDVGFGCFRYCMCANSGEICHSRPSELVSPRREYQDAHPGSARASRPGDQPWFLSDARLAQARTARLGEPSRKPVVPLLESSFKRSTRDFWA</sequence>
<protein>
    <submittedName>
        <fullName evidence="2">Uncharacterized protein</fullName>
    </submittedName>
</protein>
<keyword evidence="3" id="KW-1185">Reference proteome</keyword>
<reference evidence="2 3" key="1">
    <citation type="submission" date="2019-04" db="EMBL/GenBank/DDBJ databases">
        <title>An improved genome assembly and genetic linkage map for asparagus bean, Vigna unguiculata ssp. sesquipedialis.</title>
        <authorList>
            <person name="Xia Q."/>
            <person name="Zhang R."/>
            <person name="Dong Y."/>
        </authorList>
    </citation>
    <scope>NUCLEOTIDE SEQUENCE [LARGE SCALE GENOMIC DNA]</scope>
    <source>
        <tissue evidence="2">Leaf</tissue>
    </source>
</reference>
<name>A0A4D6NN37_VIGUN</name>
<evidence type="ECO:0000313" key="3">
    <source>
        <dbReference type="Proteomes" id="UP000501690"/>
    </source>
</evidence>
<evidence type="ECO:0000256" key="1">
    <source>
        <dbReference type="SAM" id="MobiDB-lite"/>
    </source>
</evidence>
<proteinExistence type="predicted"/>
<dbReference type="Proteomes" id="UP000501690">
    <property type="component" value="Linkage Group LG11"/>
</dbReference>
<evidence type="ECO:0000313" key="2">
    <source>
        <dbReference type="EMBL" id="QCE14758.1"/>
    </source>
</evidence>
<dbReference type="AlphaFoldDB" id="A0A4D6NN37"/>
<accession>A0A4D6NN37</accession>